<dbReference type="Proteomes" id="UP001632038">
    <property type="component" value="Unassembled WGS sequence"/>
</dbReference>
<dbReference type="AlphaFoldDB" id="A0ABD3CE50"/>
<sequence>MNTKSLFPLVFFLIFVLSSGSMTLGQTKICRITVDGCPSDQECLANVCTPKGYTSGWCFNSPVFKINSCICAKPC</sequence>
<evidence type="ECO:0000313" key="2">
    <source>
        <dbReference type="EMBL" id="KAL3627574.1"/>
    </source>
</evidence>
<evidence type="ECO:0000313" key="3">
    <source>
        <dbReference type="Proteomes" id="UP001632038"/>
    </source>
</evidence>
<name>A0ABD3CE50_9LAMI</name>
<feature type="chain" id="PRO_5044754981" evidence="1">
    <location>
        <begin position="21"/>
        <end position="75"/>
    </location>
</feature>
<keyword evidence="3" id="KW-1185">Reference proteome</keyword>
<proteinExistence type="predicted"/>
<gene>
    <name evidence="2" type="ORF">CASFOL_028937</name>
</gene>
<accession>A0ABD3CE50</accession>
<evidence type="ECO:0000256" key="1">
    <source>
        <dbReference type="SAM" id="SignalP"/>
    </source>
</evidence>
<protein>
    <submittedName>
        <fullName evidence="2">Uncharacterized protein</fullName>
    </submittedName>
</protein>
<comment type="caution">
    <text evidence="2">The sequence shown here is derived from an EMBL/GenBank/DDBJ whole genome shotgun (WGS) entry which is preliminary data.</text>
</comment>
<reference evidence="3" key="1">
    <citation type="journal article" date="2024" name="IScience">
        <title>Strigolactones Initiate the Formation of Haustorium-like Structures in Castilleja.</title>
        <authorList>
            <person name="Buerger M."/>
            <person name="Peterson D."/>
            <person name="Chory J."/>
        </authorList>
    </citation>
    <scope>NUCLEOTIDE SEQUENCE [LARGE SCALE GENOMIC DNA]</scope>
</reference>
<dbReference type="EMBL" id="JAVIJP010000039">
    <property type="protein sequence ID" value="KAL3627574.1"/>
    <property type="molecule type" value="Genomic_DNA"/>
</dbReference>
<feature type="signal peptide" evidence="1">
    <location>
        <begin position="1"/>
        <end position="20"/>
    </location>
</feature>
<organism evidence="2 3">
    <name type="scientific">Castilleja foliolosa</name>
    <dbReference type="NCBI Taxonomy" id="1961234"/>
    <lineage>
        <taxon>Eukaryota</taxon>
        <taxon>Viridiplantae</taxon>
        <taxon>Streptophyta</taxon>
        <taxon>Embryophyta</taxon>
        <taxon>Tracheophyta</taxon>
        <taxon>Spermatophyta</taxon>
        <taxon>Magnoliopsida</taxon>
        <taxon>eudicotyledons</taxon>
        <taxon>Gunneridae</taxon>
        <taxon>Pentapetalae</taxon>
        <taxon>asterids</taxon>
        <taxon>lamiids</taxon>
        <taxon>Lamiales</taxon>
        <taxon>Orobanchaceae</taxon>
        <taxon>Pedicularideae</taxon>
        <taxon>Castillejinae</taxon>
        <taxon>Castilleja</taxon>
    </lineage>
</organism>
<keyword evidence="1" id="KW-0732">Signal</keyword>